<evidence type="ECO:0000313" key="2">
    <source>
        <dbReference type="EMBL" id="MBC3919277.1"/>
    </source>
</evidence>
<evidence type="ECO:0000256" key="1">
    <source>
        <dbReference type="SAM" id="Phobius"/>
    </source>
</evidence>
<evidence type="ECO:0000313" key="3">
    <source>
        <dbReference type="Proteomes" id="UP000650424"/>
    </source>
</evidence>
<reference evidence="2 3" key="1">
    <citation type="submission" date="2020-08" db="EMBL/GenBank/DDBJ databases">
        <title>Novel species isolated from subtropical streams in China.</title>
        <authorList>
            <person name="Lu H."/>
        </authorList>
    </citation>
    <scope>NUCLEOTIDE SEQUENCE [LARGE SCALE GENOMIC DNA]</scope>
    <source>
        <strain evidence="2 3">CY18W</strain>
    </source>
</reference>
<protein>
    <submittedName>
        <fullName evidence="2">Uncharacterized protein</fullName>
    </submittedName>
</protein>
<keyword evidence="1" id="KW-1133">Transmembrane helix</keyword>
<dbReference type="Proteomes" id="UP000650424">
    <property type="component" value="Unassembled WGS sequence"/>
</dbReference>
<dbReference type="EMBL" id="JACOGF010000009">
    <property type="protein sequence ID" value="MBC3919277.1"/>
    <property type="molecule type" value="Genomic_DNA"/>
</dbReference>
<name>A0ABR6ZTU5_9BURK</name>
<keyword evidence="1" id="KW-0812">Transmembrane</keyword>
<feature type="transmembrane region" description="Helical" evidence="1">
    <location>
        <begin position="28"/>
        <end position="50"/>
    </location>
</feature>
<gene>
    <name evidence="2" type="ORF">H8L32_17440</name>
</gene>
<accession>A0ABR6ZTU5</accession>
<keyword evidence="1" id="KW-0472">Membrane</keyword>
<organism evidence="2 3">
    <name type="scientific">Undibacterium hunanense</name>
    <dbReference type="NCBI Taxonomy" id="2762292"/>
    <lineage>
        <taxon>Bacteria</taxon>
        <taxon>Pseudomonadati</taxon>
        <taxon>Pseudomonadota</taxon>
        <taxon>Betaproteobacteria</taxon>
        <taxon>Burkholderiales</taxon>
        <taxon>Oxalobacteraceae</taxon>
        <taxon>Undibacterium</taxon>
    </lineage>
</organism>
<comment type="caution">
    <text evidence="2">The sequence shown here is derived from an EMBL/GenBank/DDBJ whole genome shotgun (WGS) entry which is preliminary data.</text>
</comment>
<proteinExistence type="predicted"/>
<feature type="transmembrane region" description="Helical" evidence="1">
    <location>
        <begin position="56"/>
        <end position="77"/>
    </location>
</feature>
<dbReference type="RefSeq" id="WP_186948546.1">
    <property type="nucleotide sequence ID" value="NZ_JACOGF010000009.1"/>
</dbReference>
<keyword evidence="3" id="KW-1185">Reference proteome</keyword>
<sequence length="91" mass="10329">MKFTDTDQLITFLRQSAHEFYYLCRKAFAALMGLPLPHLLLICVAIALALTILPLALSLFIAFLIFKVLIVLLAVSLKKNRQQSKQLQQEP</sequence>